<evidence type="ECO:0000259" key="2">
    <source>
        <dbReference type="Pfam" id="PF03703"/>
    </source>
</evidence>
<dbReference type="PANTHER" id="PTHR34473:SF3">
    <property type="entry name" value="TRANSMEMBRANE PROTEIN-RELATED"/>
    <property type="match status" value="1"/>
</dbReference>
<organism evidence="3 4">
    <name type="scientific">Pauljensenia hongkongensis</name>
    <dbReference type="NCBI Taxonomy" id="178339"/>
    <lineage>
        <taxon>Bacteria</taxon>
        <taxon>Bacillati</taxon>
        <taxon>Actinomycetota</taxon>
        <taxon>Actinomycetes</taxon>
        <taxon>Actinomycetales</taxon>
        <taxon>Actinomycetaceae</taxon>
        <taxon>Pauljensenia</taxon>
    </lineage>
</organism>
<sequence>MADLMAPDSISFTPVSSALAKVRLATCAVVLAALAAGIAVAALASDEAGLWRWEAAPVCLLVWLCWLVPRQVRAIGFAEGPDEFIIRRGVMFRSMTMVPYGRIQYVDIAQGPVARFFGIAQIKLSTASATTDATLDGVPAADAARLRDALAKRGSAELMGL</sequence>
<dbReference type="PANTHER" id="PTHR34473">
    <property type="entry name" value="UPF0699 TRANSMEMBRANE PROTEIN YDBS"/>
    <property type="match status" value="1"/>
</dbReference>
<keyword evidence="4" id="KW-1185">Reference proteome</keyword>
<gene>
    <name evidence="3" type="ORF">BH719_05015</name>
</gene>
<keyword evidence="1" id="KW-0472">Membrane</keyword>
<protein>
    <recommendedName>
        <fullName evidence="2">YdbS-like PH domain-containing protein</fullName>
    </recommendedName>
</protein>
<dbReference type="EMBL" id="CP017298">
    <property type="protein sequence ID" value="AOS47302.1"/>
    <property type="molecule type" value="Genomic_DNA"/>
</dbReference>
<dbReference type="Pfam" id="PF03703">
    <property type="entry name" value="bPH_2"/>
    <property type="match status" value="1"/>
</dbReference>
<dbReference type="Proteomes" id="UP000095214">
    <property type="component" value="Chromosome"/>
</dbReference>
<dbReference type="RefSeq" id="WP_034255267.1">
    <property type="nucleotide sequence ID" value="NZ_CP017298.1"/>
</dbReference>
<accession>A0A1D8B2E8</accession>
<dbReference type="InterPro" id="IPR005182">
    <property type="entry name" value="YdbS-like_PH"/>
</dbReference>
<dbReference type="KEGG" id="phon:BH719_05015"/>
<name>A0A1D8B2E8_9ACTO</name>
<dbReference type="AlphaFoldDB" id="A0A1D8B2E8"/>
<feature type="transmembrane region" description="Helical" evidence="1">
    <location>
        <begin position="24"/>
        <end position="44"/>
    </location>
</feature>
<proteinExistence type="predicted"/>
<dbReference type="STRING" id="178339.BH719_05015"/>
<evidence type="ECO:0000313" key="4">
    <source>
        <dbReference type="Proteomes" id="UP000095214"/>
    </source>
</evidence>
<feature type="domain" description="YdbS-like PH" evidence="2">
    <location>
        <begin position="73"/>
        <end position="149"/>
    </location>
</feature>
<evidence type="ECO:0000313" key="3">
    <source>
        <dbReference type="EMBL" id="AOS47302.1"/>
    </source>
</evidence>
<dbReference type="OrthoDB" id="7364633at2"/>
<evidence type="ECO:0000256" key="1">
    <source>
        <dbReference type="SAM" id="Phobius"/>
    </source>
</evidence>
<keyword evidence="1" id="KW-0812">Transmembrane</keyword>
<reference evidence="3 4" key="1">
    <citation type="submission" date="2016-09" db="EMBL/GenBank/DDBJ databases">
        <title>Complete genome sequence of Actinomyces hongkongensis HKU8.</title>
        <authorList>
            <person name="Gao Y.-X."/>
            <person name="Zhou Y.-Y."/>
            <person name="Xie Y."/>
            <person name="Wang M."/>
            <person name="Wang S.-J."/>
            <person name="Shen S.-G."/>
        </authorList>
    </citation>
    <scope>NUCLEOTIDE SEQUENCE [LARGE SCALE GENOMIC DNA]</scope>
    <source>
        <strain evidence="3 4">HKU8</strain>
    </source>
</reference>
<keyword evidence="1" id="KW-1133">Transmembrane helix</keyword>